<dbReference type="EMBL" id="FRCR01000003">
    <property type="protein sequence ID" value="SHM29519.1"/>
    <property type="molecule type" value="Genomic_DNA"/>
</dbReference>
<evidence type="ECO:0000256" key="2">
    <source>
        <dbReference type="ARBA" id="ARBA00004696"/>
    </source>
</evidence>
<dbReference type="HAMAP" id="MF_00134_B">
    <property type="entry name" value="IGPS_B"/>
    <property type="match status" value="1"/>
</dbReference>
<dbReference type="STRING" id="447595.SAMN05660826_00706"/>
<dbReference type="InterPro" id="IPR013785">
    <property type="entry name" value="Aldolase_TIM"/>
</dbReference>
<dbReference type="RefSeq" id="WP_073254733.1">
    <property type="nucleotide sequence ID" value="NZ_FRCR01000003.1"/>
</dbReference>
<dbReference type="EC" id="4.1.1.48" evidence="9"/>
<dbReference type="NCBIfam" id="NF001377">
    <property type="entry name" value="PRK00278.2-4"/>
    <property type="match status" value="1"/>
</dbReference>
<dbReference type="InterPro" id="IPR013798">
    <property type="entry name" value="Indole-3-glycerol_P_synth_dom"/>
</dbReference>
<evidence type="ECO:0000256" key="8">
    <source>
        <dbReference type="ARBA" id="ARBA00023239"/>
    </source>
</evidence>
<protein>
    <recommendedName>
        <fullName evidence="9">Indole-3-glycerol phosphate synthase</fullName>
        <shortName evidence="9">IGPS</shortName>
        <ecNumber evidence="9">4.1.1.48</ecNumber>
    </recommendedName>
</protein>
<sequence>MILDEIIYHKKKILREKKHLKPLKILEKEAYDMQLPRDFLGALRTEKPNEVRIIAEIKKASPSKGIIRGNVSPSEIASMYQRGGADAISVLTEDKYFMGNDEFLRQVKKSATCPVLRKDFIIDPYQIYESKVLGADAVLLIAAVLGSRLKEFYNLAESLGLGCLVEVHDEYELQIALDIGAKVIGINNRDLRTFKVNIETTERLVRLIPGDRVKVSESGIKSVEDIKRLKLHGVDAFLIGEAFMVADDVEDAVRKFKAG</sequence>
<keyword evidence="6 9" id="KW-0822">Tryptophan biosynthesis</keyword>
<evidence type="ECO:0000259" key="10">
    <source>
        <dbReference type="Pfam" id="PF00218"/>
    </source>
</evidence>
<dbReference type="InterPro" id="IPR045186">
    <property type="entry name" value="Indole-3-glycerol_P_synth"/>
</dbReference>
<dbReference type="HAMAP" id="MF_00134_A">
    <property type="entry name" value="IGPS_A"/>
    <property type="match status" value="1"/>
</dbReference>
<dbReference type="PANTHER" id="PTHR22854:SF2">
    <property type="entry name" value="INDOLE-3-GLYCEROL-PHOSPHATE SYNTHASE"/>
    <property type="match status" value="1"/>
</dbReference>
<evidence type="ECO:0000313" key="12">
    <source>
        <dbReference type="Proteomes" id="UP000184375"/>
    </source>
</evidence>
<keyword evidence="7 9" id="KW-0057">Aromatic amino acid biosynthesis</keyword>
<dbReference type="PANTHER" id="PTHR22854">
    <property type="entry name" value="TRYPTOPHAN BIOSYNTHESIS PROTEIN"/>
    <property type="match status" value="1"/>
</dbReference>
<evidence type="ECO:0000256" key="6">
    <source>
        <dbReference type="ARBA" id="ARBA00022822"/>
    </source>
</evidence>
<dbReference type="InterPro" id="IPR011060">
    <property type="entry name" value="RibuloseP-bd_barrel"/>
</dbReference>
<evidence type="ECO:0000256" key="7">
    <source>
        <dbReference type="ARBA" id="ARBA00023141"/>
    </source>
</evidence>
<reference evidence="12" key="1">
    <citation type="submission" date="2016-11" db="EMBL/GenBank/DDBJ databases">
        <authorList>
            <person name="Varghese N."/>
            <person name="Submissions S."/>
        </authorList>
    </citation>
    <scope>NUCLEOTIDE SEQUENCE [LARGE SCALE GENOMIC DNA]</scope>
    <source>
        <strain evidence="12">DSM 18802</strain>
    </source>
</reference>
<dbReference type="PROSITE" id="PS00614">
    <property type="entry name" value="IGPS"/>
    <property type="match status" value="1"/>
</dbReference>
<dbReference type="AlphaFoldDB" id="A0A1M7HM47"/>
<evidence type="ECO:0000256" key="5">
    <source>
        <dbReference type="ARBA" id="ARBA00022793"/>
    </source>
</evidence>
<dbReference type="Proteomes" id="UP000184375">
    <property type="component" value="Unassembled WGS sequence"/>
</dbReference>
<comment type="similarity">
    <text evidence="3 9">Belongs to the TrpC family.</text>
</comment>
<dbReference type="FunFam" id="3.20.20.70:FF:000024">
    <property type="entry name" value="Indole-3-glycerol phosphate synthase"/>
    <property type="match status" value="1"/>
</dbReference>
<accession>A0A1M7HM47</accession>
<dbReference type="GO" id="GO:0004425">
    <property type="term" value="F:indole-3-glycerol-phosphate synthase activity"/>
    <property type="evidence" value="ECO:0007669"/>
    <property type="project" value="UniProtKB-UniRule"/>
</dbReference>
<dbReference type="Pfam" id="PF00218">
    <property type="entry name" value="IGPS"/>
    <property type="match status" value="1"/>
</dbReference>
<keyword evidence="12" id="KW-1185">Reference proteome</keyword>
<evidence type="ECO:0000313" key="11">
    <source>
        <dbReference type="EMBL" id="SHM29519.1"/>
    </source>
</evidence>
<dbReference type="SUPFAM" id="SSF51366">
    <property type="entry name" value="Ribulose-phoshate binding barrel"/>
    <property type="match status" value="1"/>
</dbReference>
<evidence type="ECO:0000256" key="3">
    <source>
        <dbReference type="ARBA" id="ARBA00008737"/>
    </source>
</evidence>
<keyword evidence="4 9" id="KW-0028">Amino-acid biosynthesis</keyword>
<dbReference type="InterPro" id="IPR001468">
    <property type="entry name" value="Indole-3-GlycerolPSynthase_CS"/>
</dbReference>
<comment type="pathway">
    <text evidence="2 9">Amino-acid biosynthesis; L-tryptophan biosynthesis; L-tryptophan from chorismate: step 4/5.</text>
</comment>
<dbReference type="GO" id="GO:0004640">
    <property type="term" value="F:phosphoribosylanthranilate isomerase activity"/>
    <property type="evidence" value="ECO:0007669"/>
    <property type="project" value="TreeGrafter"/>
</dbReference>
<comment type="catalytic activity">
    <reaction evidence="1 9">
        <text>1-(2-carboxyphenylamino)-1-deoxy-D-ribulose 5-phosphate + H(+) = (1S,2R)-1-C-(indol-3-yl)glycerol 3-phosphate + CO2 + H2O</text>
        <dbReference type="Rhea" id="RHEA:23476"/>
        <dbReference type="ChEBI" id="CHEBI:15377"/>
        <dbReference type="ChEBI" id="CHEBI:15378"/>
        <dbReference type="ChEBI" id="CHEBI:16526"/>
        <dbReference type="ChEBI" id="CHEBI:58613"/>
        <dbReference type="ChEBI" id="CHEBI:58866"/>
        <dbReference type="EC" id="4.1.1.48"/>
    </reaction>
</comment>
<organism evidence="11 12">
    <name type="scientific">Caldanaerovirga acetigignens</name>
    <dbReference type="NCBI Taxonomy" id="447595"/>
    <lineage>
        <taxon>Bacteria</taxon>
        <taxon>Bacillati</taxon>
        <taxon>Bacillota</taxon>
        <taxon>Clostridia</taxon>
        <taxon>Thermosediminibacterales</taxon>
        <taxon>Thermosediminibacteraceae</taxon>
        <taxon>Caldanaerovirga</taxon>
    </lineage>
</organism>
<dbReference type="Gene3D" id="3.20.20.70">
    <property type="entry name" value="Aldolase class I"/>
    <property type="match status" value="1"/>
</dbReference>
<gene>
    <name evidence="9" type="primary">trpC</name>
    <name evidence="11" type="ORF">SAMN05660826_00706</name>
</gene>
<dbReference type="GO" id="GO:0000162">
    <property type="term" value="P:L-tryptophan biosynthetic process"/>
    <property type="evidence" value="ECO:0007669"/>
    <property type="project" value="UniProtKB-UniRule"/>
</dbReference>
<evidence type="ECO:0000256" key="9">
    <source>
        <dbReference type="HAMAP-Rule" id="MF_00134"/>
    </source>
</evidence>
<dbReference type="UniPathway" id="UPA00035">
    <property type="reaction ID" value="UER00043"/>
</dbReference>
<proteinExistence type="inferred from homology"/>
<dbReference type="OrthoDB" id="9804217at2"/>
<name>A0A1M7HM47_9FIRM</name>
<keyword evidence="5 9" id="KW-0210">Decarboxylase</keyword>
<feature type="domain" description="Indole-3-glycerol phosphate synthase" evidence="10">
    <location>
        <begin position="3"/>
        <end position="255"/>
    </location>
</feature>
<dbReference type="CDD" id="cd00331">
    <property type="entry name" value="IGPS"/>
    <property type="match status" value="1"/>
</dbReference>
<keyword evidence="8 9" id="KW-0456">Lyase</keyword>
<evidence type="ECO:0000256" key="1">
    <source>
        <dbReference type="ARBA" id="ARBA00001633"/>
    </source>
</evidence>
<evidence type="ECO:0000256" key="4">
    <source>
        <dbReference type="ARBA" id="ARBA00022605"/>
    </source>
</evidence>